<reference evidence="2" key="1">
    <citation type="submission" date="2006-03" db="EMBL/GenBank/DDBJ databases">
        <authorList>
            <person name="Bowman J."/>
            <person name="Ferriera S."/>
            <person name="Johnson J."/>
            <person name="Kravitz S."/>
            <person name="Halpern A."/>
            <person name="Remington K."/>
            <person name="Beeson K."/>
            <person name="Tran B."/>
            <person name="Rogers Y.-H."/>
            <person name="Friedman R."/>
            <person name="Venter J.C."/>
        </authorList>
    </citation>
    <scope>NUCLEOTIDE SEQUENCE [LARGE SCALE GENOMIC DNA]</scope>
    <source>
        <strain evidence="2">ATCC 700755</strain>
    </source>
</reference>
<name>K4IX33_PSYTT</name>
<dbReference type="AlphaFoldDB" id="K4IX33"/>
<gene>
    <name evidence="2" type="ordered locus">P700755_003359</name>
</gene>
<evidence type="ECO:0008006" key="4">
    <source>
        <dbReference type="Google" id="ProtNLM"/>
    </source>
</evidence>
<dbReference type="EMBL" id="CP003879">
    <property type="protein sequence ID" value="AFU70000.1"/>
    <property type="molecule type" value="Genomic_DNA"/>
</dbReference>
<organism evidence="2 3">
    <name type="scientific">Psychroflexus torquis (strain ATCC 700755 / CIP 106069 / ACAM 623)</name>
    <dbReference type="NCBI Taxonomy" id="313595"/>
    <lineage>
        <taxon>Bacteria</taxon>
        <taxon>Pseudomonadati</taxon>
        <taxon>Bacteroidota</taxon>
        <taxon>Flavobacteriia</taxon>
        <taxon>Flavobacteriales</taxon>
        <taxon>Flavobacteriaceae</taxon>
        <taxon>Psychroflexus</taxon>
    </lineage>
</organism>
<dbReference type="OrthoDB" id="1274170at2"/>
<reference evidence="2" key="2">
    <citation type="submission" date="2012-09" db="EMBL/GenBank/DDBJ databases">
        <title>The complete sequence of Psychroflexus torquis an extreme psychrophile from sea-ice that is stimulated by light.</title>
        <authorList>
            <person name="Feng S."/>
            <person name="Powell S.M."/>
            <person name="Bowman J.P."/>
        </authorList>
    </citation>
    <scope>NUCLEOTIDE SEQUENCE [LARGE SCALE GENOMIC DNA]</scope>
    <source>
        <strain evidence="2">ATCC 700755</strain>
    </source>
</reference>
<feature type="transmembrane region" description="Helical" evidence="1">
    <location>
        <begin position="37"/>
        <end position="59"/>
    </location>
</feature>
<evidence type="ECO:0000313" key="3">
    <source>
        <dbReference type="Proteomes" id="UP000008514"/>
    </source>
</evidence>
<dbReference type="eggNOG" id="ENOG50331ZJ">
    <property type="taxonomic scope" value="Bacteria"/>
</dbReference>
<keyword evidence="3" id="KW-1185">Reference proteome</keyword>
<evidence type="ECO:0000256" key="1">
    <source>
        <dbReference type="SAM" id="Phobius"/>
    </source>
</evidence>
<protein>
    <recommendedName>
        <fullName evidence="4">DUF3311 domain-containing protein</fullName>
    </recommendedName>
</protein>
<keyword evidence="1" id="KW-1133">Transmembrane helix</keyword>
<keyword evidence="1" id="KW-0472">Membrane</keyword>
<evidence type="ECO:0000313" key="2">
    <source>
        <dbReference type="EMBL" id="AFU70000.1"/>
    </source>
</evidence>
<dbReference type="KEGG" id="ptq:P700755_003359"/>
<keyword evidence="1" id="KW-0812">Transmembrane</keyword>
<dbReference type="STRING" id="313595.P700755_003359"/>
<sequence length="64" mass="7580">MKKRHQQKLIFLSLSLIVLINIPFVLAYNSDVSVFGFPLFYFFIFMIWLISVVISFSILKKYSD</sequence>
<proteinExistence type="predicted"/>
<dbReference type="HOGENOM" id="CLU_191399_0_0_10"/>
<accession>K4IX33</accession>
<dbReference type="Proteomes" id="UP000008514">
    <property type="component" value="Chromosome"/>
</dbReference>